<evidence type="ECO:0000313" key="2">
    <source>
        <dbReference type="EMBL" id="KAD7476871.1"/>
    </source>
</evidence>
<organism evidence="2 3">
    <name type="scientific">Mikania micrantha</name>
    <name type="common">bitter vine</name>
    <dbReference type="NCBI Taxonomy" id="192012"/>
    <lineage>
        <taxon>Eukaryota</taxon>
        <taxon>Viridiplantae</taxon>
        <taxon>Streptophyta</taxon>
        <taxon>Embryophyta</taxon>
        <taxon>Tracheophyta</taxon>
        <taxon>Spermatophyta</taxon>
        <taxon>Magnoliopsida</taxon>
        <taxon>eudicotyledons</taxon>
        <taxon>Gunneridae</taxon>
        <taxon>Pentapetalae</taxon>
        <taxon>asterids</taxon>
        <taxon>campanulids</taxon>
        <taxon>Asterales</taxon>
        <taxon>Asteraceae</taxon>
        <taxon>Asteroideae</taxon>
        <taxon>Heliantheae alliance</taxon>
        <taxon>Eupatorieae</taxon>
        <taxon>Mikania</taxon>
    </lineage>
</organism>
<evidence type="ECO:0000256" key="1">
    <source>
        <dbReference type="SAM" id="MobiDB-lite"/>
    </source>
</evidence>
<accession>A0A5N6PYW3</accession>
<sequence length="82" mass="9705">MADDREEMRMREEMMHPKPYAKSRRACICKKAKRITDFEKDDEVTSIKDWSEKEDDDDSDGVGNTKEVHVENENDDDINFCM</sequence>
<dbReference type="EMBL" id="SZYD01000001">
    <property type="protein sequence ID" value="KAD7476871.1"/>
    <property type="molecule type" value="Genomic_DNA"/>
</dbReference>
<dbReference type="Proteomes" id="UP000326396">
    <property type="component" value="Linkage Group LG1"/>
</dbReference>
<gene>
    <name evidence="2" type="ORF">E3N88_00007</name>
</gene>
<reference evidence="2 3" key="1">
    <citation type="submission" date="2019-05" db="EMBL/GenBank/DDBJ databases">
        <title>Mikania micrantha, genome provides insights into the molecular mechanism of rapid growth.</title>
        <authorList>
            <person name="Liu B."/>
        </authorList>
    </citation>
    <scope>NUCLEOTIDE SEQUENCE [LARGE SCALE GENOMIC DNA]</scope>
    <source>
        <strain evidence="2">NLD-2019</strain>
        <tissue evidence="2">Leaf</tissue>
    </source>
</reference>
<proteinExistence type="predicted"/>
<protein>
    <submittedName>
        <fullName evidence="2">Uncharacterized protein</fullName>
    </submittedName>
</protein>
<comment type="caution">
    <text evidence="2">The sequence shown here is derived from an EMBL/GenBank/DDBJ whole genome shotgun (WGS) entry which is preliminary data.</text>
</comment>
<feature type="region of interest" description="Disordered" evidence="1">
    <location>
        <begin position="41"/>
        <end position="82"/>
    </location>
</feature>
<keyword evidence="3" id="KW-1185">Reference proteome</keyword>
<feature type="compositionally biased region" description="Basic and acidic residues" evidence="1">
    <location>
        <begin position="41"/>
        <end position="51"/>
    </location>
</feature>
<evidence type="ECO:0000313" key="3">
    <source>
        <dbReference type="Proteomes" id="UP000326396"/>
    </source>
</evidence>
<dbReference type="AlphaFoldDB" id="A0A5N6PYW3"/>
<name>A0A5N6PYW3_9ASTR</name>
<feature type="compositionally biased region" description="Acidic residues" evidence="1">
    <location>
        <begin position="73"/>
        <end position="82"/>
    </location>
</feature>